<organism evidence="1">
    <name type="scientific">marine metagenome</name>
    <dbReference type="NCBI Taxonomy" id="408172"/>
    <lineage>
        <taxon>unclassified sequences</taxon>
        <taxon>metagenomes</taxon>
        <taxon>ecological metagenomes</taxon>
    </lineage>
</organism>
<evidence type="ECO:0000313" key="1">
    <source>
        <dbReference type="EMBL" id="SVD54372.1"/>
    </source>
</evidence>
<protein>
    <submittedName>
        <fullName evidence="1">Uncharacterized protein</fullName>
    </submittedName>
</protein>
<feature type="non-terminal residue" evidence="1">
    <location>
        <position position="279"/>
    </location>
</feature>
<dbReference type="EMBL" id="UINC01157403">
    <property type="protein sequence ID" value="SVD54372.1"/>
    <property type="molecule type" value="Genomic_DNA"/>
</dbReference>
<sequence length="279" mass="30240">GPHLARGFFNLPAYAKLYNQPIEAPGKMSDGAGSLFFHGISALAADSPYLGLTLDTDESGFSLVGAIEGDVKAAREKYGWFLSDPGTPGTRDIPRVDGLMGGITIHRNIGSWYLNREDILEEHLMAGFDEFEAGLGQFFPSQDVGEDIMPAIGSTLTLMAAKQTFEHFDGEPGIKLPGFALILDLDEPENGGLFQLVFQTVVTIFNLTSAEQGLNREPSVMTAVVHKGVPINTVQFLKKPKAERLDISYNFMPCAATVNGRFVFCTSLKLCKALGEEMA</sequence>
<gene>
    <name evidence="1" type="ORF">METZ01_LOCUS407226</name>
</gene>
<name>A0A382W6D9_9ZZZZ</name>
<feature type="non-terminal residue" evidence="1">
    <location>
        <position position="1"/>
    </location>
</feature>
<accession>A0A382W6D9</accession>
<dbReference type="AlphaFoldDB" id="A0A382W6D9"/>
<reference evidence="1" key="1">
    <citation type="submission" date="2018-05" db="EMBL/GenBank/DDBJ databases">
        <authorList>
            <person name="Lanie J.A."/>
            <person name="Ng W.-L."/>
            <person name="Kazmierczak K.M."/>
            <person name="Andrzejewski T.M."/>
            <person name="Davidsen T.M."/>
            <person name="Wayne K.J."/>
            <person name="Tettelin H."/>
            <person name="Glass J.I."/>
            <person name="Rusch D."/>
            <person name="Podicherti R."/>
            <person name="Tsui H.-C.T."/>
            <person name="Winkler M.E."/>
        </authorList>
    </citation>
    <scope>NUCLEOTIDE SEQUENCE</scope>
</reference>
<proteinExistence type="predicted"/>